<keyword evidence="4 5" id="KW-0472">Membrane</keyword>
<dbReference type="PANTHER" id="PTHR31733">
    <property type="entry name" value="RIBONUCLEASE KAPPA"/>
    <property type="match status" value="1"/>
</dbReference>
<evidence type="ECO:0000256" key="4">
    <source>
        <dbReference type="ARBA" id="ARBA00023136"/>
    </source>
</evidence>
<dbReference type="OrthoDB" id="67317at2759"/>
<proteinExistence type="predicted"/>
<gene>
    <name evidence="6" type="ORF">POCULU_LOCUS6973</name>
</gene>
<evidence type="ECO:0000256" key="3">
    <source>
        <dbReference type="ARBA" id="ARBA00022989"/>
    </source>
</evidence>
<dbReference type="InterPro" id="IPR026770">
    <property type="entry name" value="RNase_K"/>
</dbReference>
<evidence type="ECO:0000256" key="1">
    <source>
        <dbReference type="ARBA" id="ARBA00004141"/>
    </source>
</evidence>
<dbReference type="Pfam" id="PF23489">
    <property type="entry name" value="V-ATPase_su_f"/>
    <property type="match status" value="1"/>
</dbReference>
<dbReference type="GO" id="GO:0016020">
    <property type="term" value="C:membrane"/>
    <property type="evidence" value="ECO:0007669"/>
    <property type="project" value="UniProtKB-SubCell"/>
</dbReference>
<keyword evidence="3 5" id="KW-1133">Transmembrane helix</keyword>
<evidence type="ECO:0000256" key="2">
    <source>
        <dbReference type="ARBA" id="ARBA00022692"/>
    </source>
</evidence>
<feature type="transmembrane region" description="Helical" evidence="5">
    <location>
        <begin position="53"/>
        <end position="73"/>
    </location>
</feature>
<keyword evidence="7" id="KW-1185">Reference proteome</keyword>
<organism evidence="6 7">
    <name type="scientific">Paraglomus occultum</name>
    <dbReference type="NCBI Taxonomy" id="144539"/>
    <lineage>
        <taxon>Eukaryota</taxon>
        <taxon>Fungi</taxon>
        <taxon>Fungi incertae sedis</taxon>
        <taxon>Mucoromycota</taxon>
        <taxon>Glomeromycotina</taxon>
        <taxon>Glomeromycetes</taxon>
        <taxon>Paraglomerales</taxon>
        <taxon>Paraglomeraceae</taxon>
        <taxon>Paraglomus</taxon>
    </lineage>
</organism>
<protein>
    <submittedName>
        <fullName evidence="6">2293_t:CDS:1</fullName>
    </submittedName>
</protein>
<reference evidence="6" key="1">
    <citation type="submission" date="2021-06" db="EMBL/GenBank/DDBJ databases">
        <authorList>
            <person name="Kallberg Y."/>
            <person name="Tangrot J."/>
            <person name="Rosling A."/>
        </authorList>
    </citation>
    <scope>NUCLEOTIDE SEQUENCE</scope>
    <source>
        <strain evidence="6">IA702</strain>
    </source>
</reference>
<comment type="caution">
    <text evidence="6">The sequence shown here is derived from an EMBL/GenBank/DDBJ whole genome shotgun (WGS) entry which is preliminary data.</text>
</comment>
<sequence length="92" mass="9618">MVNLAIVGPGLAITCTGLSIAGIIFLLVLGALFKAEVEGLTESTTDPDDPQAVAWACFMAAGIYAGLFLCCGCQAKGKKRWGSVEGKVKKRR</sequence>
<dbReference type="AlphaFoldDB" id="A0A9N9G7U9"/>
<accession>A0A9N9G7U9</accession>
<name>A0A9N9G7U9_9GLOM</name>
<dbReference type="GO" id="GO:0004521">
    <property type="term" value="F:RNA endonuclease activity"/>
    <property type="evidence" value="ECO:0007669"/>
    <property type="project" value="InterPro"/>
</dbReference>
<dbReference type="EMBL" id="CAJVPJ010001432">
    <property type="protein sequence ID" value="CAG8590989.1"/>
    <property type="molecule type" value="Genomic_DNA"/>
</dbReference>
<keyword evidence="2 5" id="KW-0812">Transmembrane</keyword>
<dbReference type="Proteomes" id="UP000789572">
    <property type="component" value="Unassembled WGS sequence"/>
</dbReference>
<evidence type="ECO:0000256" key="5">
    <source>
        <dbReference type="SAM" id="Phobius"/>
    </source>
</evidence>
<comment type="subcellular location">
    <subcellularLocation>
        <location evidence="1">Membrane</location>
        <topology evidence="1">Multi-pass membrane protein</topology>
    </subcellularLocation>
</comment>
<feature type="transmembrane region" description="Helical" evidence="5">
    <location>
        <begin position="12"/>
        <end position="33"/>
    </location>
</feature>
<evidence type="ECO:0000313" key="7">
    <source>
        <dbReference type="Proteomes" id="UP000789572"/>
    </source>
</evidence>
<evidence type="ECO:0000313" key="6">
    <source>
        <dbReference type="EMBL" id="CAG8590989.1"/>
    </source>
</evidence>
<dbReference type="InterPro" id="IPR056552">
    <property type="entry name" value="Ribonucl_Kappa"/>
</dbReference>